<organism evidence="7 8">
    <name type="scientific">Paramuricea clavata</name>
    <name type="common">Red gorgonian</name>
    <name type="synonym">Violescent sea-whip</name>
    <dbReference type="NCBI Taxonomy" id="317549"/>
    <lineage>
        <taxon>Eukaryota</taxon>
        <taxon>Metazoa</taxon>
        <taxon>Cnidaria</taxon>
        <taxon>Anthozoa</taxon>
        <taxon>Octocorallia</taxon>
        <taxon>Malacalcyonacea</taxon>
        <taxon>Plexauridae</taxon>
        <taxon>Paramuricea</taxon>
    </lineage>
</organism>
<evidence type="ECO:0000313" key="8">
    <source>
        <dbReference type="Proteomes" id="UP001152795"/>
    </source>
</evidence>
<dbReference type="Proteomes" id="UP001152795">
    <property type="component" value="Unassembled WGS sequence"/>
</dbReference>
<dbReference type="GO" id="GO:0003735">
    <property type="term" value="F:structural constituent of ribosome"/>
    <property type="evidence" value="ECO:0007669"/>
    <property type="project" value="InterPro"/>
</dbReference>
<dbReference type="InterPro" id="IPR000988">
    <property type="entry name" value="Ribosomal_eL24-rel_N"/>
</dbReference>
<proteinExistence type="inferred from homology"/>
<dbReference type="InterPro" id="IPR056366">
    <property type="entry name" value="Ribosomal_eL24"/>
</dbReference>
<dbReference type="OrthoDB" id="10262490at2759"/>
<evidence type="ECO:0000256" key="4">
    <source>
        <dbReference type="ARBA" id="ARBA00023242"/>
    </source>
</evidence>
<dbReference type="PANTHER" id="PTHR10792:SF8">
    <property type="entry name" value="RIBOSOME BIOGENESIS PROTEIN RLP24-RELATED"/>
    <property type="match status" value="1"/>
</dbReference>
<dbReference type="SMART" id="SM00746">
    <property type="entry name" value="TRASH"/>
    <property type="match status" value="1"/>
</dbReference>
<evidence type="ECO:0000256" key="2">
    <source>
        <dbReference type="ARBA" id="ARBA00005647"/>
    </source>
</evidence>
<name>A0A6S7IRT1_PARCT</name>
<dbReference type="PANTHER" id="PTHR10792">
    <property type="entry name" value="60S RIBOSOMAL PROTEIN L24"/>
    <property type="match status" value="1"/>
</dbReference>
<gene>
    <name evidence="7" type="ORF">PACLA_8A079030</name>
</gene>
<evidence type="ECO:0000259" key="6">
    <source>
        <dbReference type="SMART" id="SM00746"/>
    </source>
</evidence>
<dbReference type="GO" id="GO:0005730">
    <property type="term" value="C:nucleolus"/>
    <property type="evidence" value="ECO:0007669"/>
    <property type="project" value="TreeGrafter"/>
</dbReference>
<feature type="domain" description="TRASH" evidence="6">
    <location>
        <begin position="6"/>
        <end position="44"/>
    </location>
</feature>
<dbReference type="InterPro" id="IPR011017">
    <property type="entry name" value="TRASH_dom"/>
</dbReference>
<dbReference type="GO" id="GO:0042273">
    <property type="term" value="P:ribosomal large subunit biogenesis"/>
    <property type="evidence" value="ECO:0007669"/>
    <property type="project" value="TreeGrafter"/>
</dbReference>
<comment type="subcellular location">
    <subcellularLocation>
        <location evidence="1">Nucleus</location>
    </subcellularLocation>
</comment>
<dbReference type="AlphaFoldDB" id="A0A6S7IRT1"/>
<dbReference type="Pfam" id="PF01246">
    <property type="entry name" value="Ribosomal_L24e"/>
    <property type="match status" value="1"/>
</dbReference>
<dbReference type="InterPro" id="IPR038630">
    <property type="entry name" value="L24e/L24_sf"/>
</dbReference>
<sequence length="162" mass="19054">MRLEKCYFCSSTVWPGHGIAFVRNDCKVFRFCRAKCHKAFKRKRNPRKVRWTKAFRKAAGKELAVDATFDFEKKRDVPVRYSNESIKQTVAAMKRITEIQEKRQKQFVRNRLKTSKKLEEEADLKEVQTNINLIKPKPALKKSAGQKISQIMKDVEQMETDN</sequence>
<keyword evidence="8" id="KW-1185">Reference proteome</keyword>
<dbReference type="FunFam" id="2.30.170.20:FF:000001">
    <property type="entry name" value="probable ribosome biogenesis protein RLP24"/>
    <property type="match status" value="1"/>
</dbReference>
<dbReference type="CDD" id="cd00472">
    <property type="entry name" value="Ribosomal_L24e_L24"/>
    <property type="match status" value="1"/>
</dbReference>
<evidence type="ECO:0000256" key="1">
    <source>
        <dbReference type="ARBA" id="ARBA00004123"/>
    </source>
</evidence>
<keyword evidence="4" id="KW-0539">Nucleus</keyword>
<protein>
    <recommendedName>
        <fullName evidence="5">Probable ribosome biogenesis protein RLP24</fullName>
    </recommendedName>
</protein>
<dbReference type="SUPFAM" id="SSF57716">
    <property type="entry name" value="Glucocorticoid receptor-like (DNA-binding domain)"/>
    <property type="match status" value="1"/>
</dbReference>
<dbReference type="PROSITE" id="PS01073">
    <property type="entry name" value="RIBOSOMAL_L24E"/>
    <property type="match status" value="1"/>
</dbReference>
<accession>A0A6S7IRT1</accession>
<dbReference type="InterPro" id="IPR023442">
    <property type="entry name" value="Ribosomal_eL24_CS"/>
</dbReference>
<comment type="caution">
    <text evidence="7">The sequence shown here is derived from an EMBL/GenBank/DDBJ whole genome shotgun (WGS) entry which is preliminary data.</text>
</comment>
<dbReference type="EMBL" id="CACRXK020011763">
    <property type="protein sequence ID" value="CAB4022014.1"/>
    <property type="molecule type" value="Genomic_DNA"/>
</dbReference>
<reference evidence="7" key="1">
    <citation type="submission" date="2020-04" db="EMBL/GenBank/DDBJ databases">
        <authorList>
            <person name="Alioto T."/>
            <person name="Alioto T."/>
            <person name="Gomez Garrido J."/>
        </authorList>
    </citation>
    <scope>NUCLEOTIDE SEQUENCE</scope>
    <source>
        <strain evidence="7">A484AB</strain>
    </source>
</reference>
<evidence type="ECO:0000256" key="3">
    <source>
        <dbReference type="ARBA" id="ARBA00022517"/>
    </source>
</evidence>
<dbReference type="Gene3D" id="2.30.170.20">
    <property type="entry name" value="Ribosomal protein L24e"/>
    <property type="match status" value="1"/>
</dbReference>
<comment type="similarity">
    <text evidence="2">Belongs to the eukaryotic ribosomal protein eL24 family.</text>
</comment>
<evidence type="ECO:0000313" key="7">
    <source>
        <dbReference type="EMBL" id="CAB4022014.1"/>
    </source>
</evidence>
<evidence type="ECO:0000256" key="5">
    <source>
        <dbReference type="ARBA" id="ARBA00039784"/>
    </source>
</evidence>
<keyword evidence="3" id="KW-0690">Ribosome biogenesis</keyword>